<evidence type="ECO:0000313" key="2">
    <source>
        <dbReference type="Proteomes" id="UP000295391"/>
    </source>
</evidence>
<gene>
    <name evidence="1" type="ORF">ATL17_0709</name>
</gene>
<dbReference type="EMBL" id="SNYR01000001">
    <property type="protein sequence ID" value="TDQ66706.1"/>
    <property type="molecule type" value="Genomic_DNA"/>
</dbReference>
<proteinExistence type="predicted"/>
<evidence type="ECO:0000313" key="1">
    <source>
        <dbReference type="EMBL" id="TDQ66706.1"/>
    </source>
</evidence>
<name>A0A4R6VVC6_9HYPH</name>
<organism evidence="1 2">
    <name type="scientific">Maritalea mobilis</name>
    <dbReference type="NCBI Taxonomy" id="483324"/>
    <lineage>
        <taxon>Bacteria</taxon>
        <taxon>Pseudomonadati</taxon>
        <taxon>Pseudomonadota</taxon>
        <taxon>Alphaproteobacteria</taxon>
        <taxon>Hyphomicrobiales</taxon>
        <taxon>Devosiaceae</taxon>
        <taxon>Maritalea</taxon>
    </lineage>
</organism>
<sequence>MSGIQMGLSAHLIIKVIPIRIALFNEFQLPFAVPLFQRLLARDGTFEIVVLLEMDEYFHIVLLGETIHLTFAMLPHAPHQIIGHAYI</sequence>
<keyword evidence="2" id="KW-1185">Reference proteome</keyword>
<accession>A0A4R6VVC6</accession>
<reference evidence="1 2" key="1">
    <citation type="submission" date="2019-03" db="EMBL/GenBank/DDBJ databases">
        <title>Genomic Encyclopedia of Type Strains, Phase III (KMG-III): the genomes of soil and plant-associated and newly described type strains.</title>
        <authorList>
            <person name="Whitman W."/>
        </authorList>
    </citation>
    <scope>NUCLEOTIDE SEQUENCE [LARGE SCALE GENOMIC DNA]</scope>
    <source>
        <strain evidence="1 2">CGMCC 1.7002</strain>
    </source>
</reference>
<protein>
    <submittedName>
        <fullName evidence="1">Uncharacterized protein</fullName>
    </submittedName>
</protein>
<comment type="caution">
    <text evidence="1">The sequence shown here is derived from an EMBL/GenBank/DDBJ whole genome shotgun (WGS) entry which is preliminary data.</text>
</comment>
<dbReference type="Proteomes" id="UP000295391">
    <property type="component" value="Unassembled WGS sequence"/>
</dbReference>
<dbReference type="AlphaFoldDB" id="A0A4R6VVC6"/>